<evidence type="ECO:0000313" key="2">
    <source>
        <dbReference type="Proteomes" id="UP000809789"/>
    </source>
</evidence>
<dbReference type="OrthoDB" id="10377958at2759"/>
<organism evidence="1 2">
    <name type="scientific">Elsinoe batatas</name>
    <dbReference type="NCBI Taxonomy" id="2601811"/>
    <lineage>
        <taxon>Eukaryota</taxon>
        <taxon>Fungi</taxon>
        <taxon>Dikarya</taxon>
        <taxon>Ascomycota</taxon>
        <taxon>Pezizomycotina</taxon>
        <taxon>Dothideomycetes</taxon>
        <taxon>Dothideomycetidae</taxon>
        <taxon>Myriangiales</taxon>
        <taxon>Elsinoaceae</taxon>
        <taxon>Elsinoe</taxon>
    </lineage>
</organism>
<sequence>MSATDNEILHGLKELINARDWRDVVAVMYWRSVSGFSSICPWLTPVGKAEPSRTANIRSFFDARGTCLFCDRTFGYQKKIGEHVGKCKSIGNHYRRARAASTSDLPTTTHHPSFEVAQEASQVGPFCHGNADDQPLMISANLDINAIMQAGPLTRPLIRPTSWSASHVPTVGSLTFPAPSPEYQNLCSSSGPIRGHWHQLSTSTNSTQHRRMASDQTDEMPIGSYMNEAFVQPADPDYYEEQATATWDQSTSVDLDQAFESFEGGIQPWDVSYEPLP</sequence>
<dbReference type="Proteomes" id="UP000809789">
    <property type="component" value="Unassembled WGS sequence"/>
</dbReference>
<accession>A0A8K0KWK5</accession>
<dbReference type="EMBL" id="JAESVG020000008">
    <property type="protein sequence ID" value="KAG8625421.1"/>
    <property type="molecule type" value="Genomic_DNA"/>
</dbReference>
<evidence type="ECO:0000313" key="1">
    <source>
        <dbReference type="EMBL" id="KAG8625421.1"/>
    </source>
</evidence>
<keyword evidence="2" id="KW-1185">Reference proteome</keyword>
<name>A0A8K0KWK5_9PEZI</name>
<reference evidence="1" key="1">
    <citation type="submission" date="2021-07" db="EMBL/GenBank/DDBJ databases">
        <title>Elsinoe batatas strain:CRI-CJ2 Genome sequencing and assembly.</title>
        <authorList>
            <person name="Huang L."/>
        </authorList>
    </citation>
    <scope>NUCLEOTIDE SEQUENCE</scope>
    <source>
        <strain evidence="1">CRI-CJ2</strain>
    </source>
</reference>
<comment type="caution">
    <text evidence="1">The sequence shown here is derived from an EMBL/GenBank/DDBJ whole genome shotgun (WGS) entry which is preliminary data.</text>
</comment>
<proteinExistence type="predicted"/>
<protein>
    <submittedName>
        <fullName evidence="1">Uncharacterized protein</fullName>
    </submittedName>
</protein>
<dbReference type="AlphaFoldDB" id="A0A8K0KWK5"/>
<gene>
    <name evidence="1" type="ORF">KVT40_007172</name>
</gene>